<evidence type="ECO:0000256" key="9">
    <source>
        <dbReference type="SAM" id="Phobius"/>
    </source>
</evidence>
<dbReference type="InterPro" id="IPR027470">
    <property type="entry name" value="Cation_efflux_CTD"/>
</dbReference>
<dbReference type="Pfam" id="PF01545">
    <property type="entry name" value="Cation_efflux"/>
    <property type="match status" value="1"/>
</dbReference>
<dbReference type="OrthoDB" id="9806522at2"/>
<sequence>MNVGKVLLIEGAVNLMVTVAKATVGVSTGSMALLADAFHSITDLVNNLITYLLHRVARKPADSSHPYGHRKFEYLGIFVLALLLCVVAVELIINVIFRVQEPPTQSTLGLIVIIGSMVASFAVSLFERYWGKKLNAMLLLADAKHTFADTLTTVAAIVGWQAALLHVAWLDKAVALVIVAIVLYMAYGLFKQAIPVLVDQAMVNEASLSKVALGVPGVKAVGQVRSRSTGKGTAVDISVEVDAQLSTKASHDIANELEATLIACFDLVDVLVHIEPHE</sequence>
<protein>
    <submittedName>
        <fullName evidence="12">Cation transporter</fullName>
    </submittedName>
</protein>
<comment type="subcellular location">
    <subcellularLocation>
        <location evidence="1">Membrane</location>
        <topology evidence="1">Multi-pass membrane protein</topology>
    </subcellularLocation>
</comment>
<keyword evidence="6" id="KW-0862">Zinc</keyword>
<feature type="domain" description="Cation efflux protein cytoplasmic" evidence="11">
    <location>
        <begin position="206"/>
        <end position="277"/>
    </location>
</feature>
<keyword evidence="3" id="KW-0813">Transport</keyword>
<dbReference type="SUPFAM" id="SSF161111">
    <property type="entry name" value="Cation efflux protein transmembrane domain-like"/>
    <property type="match status" value="1"/>
</dbReference>
<dbReference type="Proteomes" id="UP000275281">
    <property type="component" value="Unassembled WGS sequence"/>
</dbReference>
<feature type="transmembrane region" description="Helical" evidence="9">
    <location>
        <begin position="147"/>
        <end position="167"/>
    </location>
</feature>
<dbReference type="SUPFAM" id="SSF160240">
    <property type="entry name" value="Cation efflux protein cytoplasmic domain-like"/>
    <property type="match status" value="1"/>
</dbReference>
<dbReference type="InterPro" id="IPR027469">
    <property type="entry name" value="Cation_efflux_TMD_sf"/>
</dbReference>
<keyword evidence="5 9" id="KW-0812">Transmembrane</keyword>
<evidence type="ECO:0000256" key="6">
    <source>
        <dbReference type="ARBA" id="ARBA00022906"/>
    </source>
</evidence>
<comment type="caution">
    <text evidence="12">The sequence shown here is derived from an EMBL/GenBank/DDBJ whole genome shotgun (WGS) entry which is preliminary data.</text>
</comment>
<keyword evidence="6" id="KW-0406">Ion transport</keyword>
<proteinExistence type="inferred from homology"/>
<dbReference type="PANTHER" id="PTHR43840:SF15">
    <property type="entry name" value="MITOCHONDRIAL METAL TRANSPORTER 1-RELATED"/>
    <property type="match status" value="1"/>
</dbReference>
<keyword evidence="4" id="KW-0408">Iron</keyword>
<keyword evidence="7 9" id="KW-1133">Transmembrane helix</keyword>
<dbReference type="GO" id="GO:0008324">
    <property type="term" value="F:monoatomic cation transmembrane transporter activity"/>
    <property type="evidence" value="ECO:0007669"/>
    <property type="project" value="InterPro"/>
</dbReference>
<dbReference type="Gene3D" id="3.30.70.1350">
    <property type="entry name" value="Cation efflux protein, cytoplasmic domain"/>
    <property type="match status" value="1"/>
</dbReference>
<keyword evidence="4" id="KW-0410">Iron transport</keyword>
<dbReference type="InterPro" id="IPR002524">
    <property type="entry name" value="Cation_efflux"/>
</dbReference>
<evidence type="ECO:0000259" key="10">
    <source>
        <dbReference type="Pfam" id="PF01545"/>
    </source>
</evidence>
<organism evidence="12 13">
    <name type="scientific">Alteromonas sediminis</name>
    <dbReference type="NCBI Taxonomy" id="2259342"/>
    <lineage>
        <taxon>Bacteria</taxon>
        <taxon>Pseudomonadati</taxon>
        <taxon>Pseudomonadota</taxon>
        <taxon>Gammaproteobacteria</taxon>
        <taxon>Alteromonadales</taxon>
        <taxon>Alteromonadaceae</taxon>
        <taxon>Alteromonas/Salinimonas group</taxon>
        <taxon>Alteromonas</taxon>
    </lineage>
</organism>
<dbReference type="Pfam" id="PF16916">
    <property type="entry name" value="ZT_dimer"/>
    <property type="match status" value="1"/>
</dbReference>
<dbReference type="GO" id="GO:0006826">
    <property type="term" value="P:iron ion transport"/>
    <property type="evidence" value="ECO:0007669"/>
    <property type="project" value="UniProtKB-KW"/>
</dbReference>
<evidence type="ECO:0000256" key="1">
    <source>
        <dbReference type="ARBA" id="ARBA00004141"/>
    </source>
</evidence>
<feature type="transmembrane region" description="Helical" evidence="9">
    <location>
        <begin position="108"/>
        <end position="126"/>
    </location>
</feature>
<keyword evidence="6" id="KW-0864">Zinc transport</keyword>
<accession>A0A3N5XYZ6</accession>
<feature type="transmembrane region" description="Helical" evidence="9">
    <location>
        <begin position="173"/>
        <end position="190"/>
    </location>
</feature>
<dbReference type="AlphaFoldDB" id="A0A3N5XYZ6"/>
<evidence type="ECO:0000256" key="8">
    <source>
        <dbReference type="ARBA" id="ARBA00023136"/>
    </source>
</evidence>
<evidence type="ECO:0000256" key="7">
    <source>
        <dbReference type="ARBA" id="ARBA00022989"/>
    </source>
</evidence>
<dbReference type="InterPro" id="IPR036837">
    <property type="entry name" value="Cation_efflux_CTD_sf"/>
</dbReference>
<dbReference type="PANTHER" id="PTHR43840">
    <property type="entry name" value="MITOCHONDRIAL METAL TRANSPORTER 1-RELATED"/>
    <property type="match status" value="1"/>
</dbReference>
<evidence type="ECO:0000313" key="12">
    <source>
        <dbReference type="EMBL" id="RPJ65910.1"/>
    </source>
</evidence>
<evidence type="ECO:0000256" key="2">
    <source>
        <dbReference type="ARBA" id="ARBA00010212"/>
    </source>
</evidence>
<evidence type="ECO:0000256" key="5">
    <source>
        <dbReference type="ARBA" id="ARBA00022692"/>
    </source>
</evidence>
<keyword evidence="13" id="KW-1185">Reference proteome</keyword>
<dbReference type="Gene3D" id="1.20.1510.10">
    <property type="entry name" value="Cation efflux protein transmembrane domain"/>
    <property type="match status" value="1"/>
</dbReference>
<dbReference type="GO" id="GO:0006829">
    <property type="term" value="P:zinc ion transport"/>
    <property type="evidence" value="ECO:0007669"/>
    <property type="project" value="UniProtKB-KW"/>
</dbReference>
<evidence type="ECO:0000259" key="11">
    <source>
        <dbReference type="Pfam" id="PF16916"/>
    </source>
</evidence>
<gene>
    <name evidence="12" type="ORF">DRW07_13965</name>
</gene>
<feature type="transmembrane region" description="Helical" evidence="9">
    <location>
        <begin position="74"/>
        <end position="96"/>
    </location>
</feature>
<dbReference type="GO" id="GO:0016020">
    <property type="term" value="C:membrane"/>
    <property type="evidence" value="ECO:0007669"/>
    <property type="project" value="UniProtKB-SubCell"/>
</dbReference>
<dbReference type="EMBL" id="RPOK01000004">
    <property type="protein sequence ID" value="RPJ65910.1"/>
    <property type="molecule type" value="Genomic_DNA"/>
</dbReference>
<dbReference type="RefSeq" id="WP_124028541.1">
    <property type="nucleotide sequence ID" value="NZ_JBHRSN010000007.1"/>
</dbReference>
<keyword evidence="8 9" id="KW-0472">Membrane</keyword>
<reference evidence="12 13" key="1">
    <citation type="submission" date="2018-11" db="EMBL/GenBank/DDBJ databases">
        <authorList>
            <person name="Ye M.-Q."/>
            <person name="Du Z.-J."/>
        </authorList>
    </citation>
    <scope>NUCLEOTIDE SEQUENCE [LARGE SCALE GENOMIC DNA]</scope>
    <source>
        <strain evidence="12 13">U0105</strain>
    </source>
</reference>
<evidence type="ECO:0000313" key="13">
    <source>
        <dbReference type="Proteomes" id="UP000275281"/>
    </source>
</evidence>
<dbReference type="InterPro" id="IPR058533">
    <property type="entry name" value="Cation_efflux_TM"/>
</dbReference>
<dbReference type="NCBIfam" id="TIGR01297">
    <property type="entry name" value="CDF"/>
    <property type="match status" value="1"/>
</dbReference>
<feature type="domain" description="Cation efflux protein transmembrane" evidence="10">
    <location>
        <begin position="8"/>
        <end position="198"/>
    </location>
</feature>
<dbReference type="InterPro" id="IPR050291">
    <property type="entry name" value="CDF_Transporter"/>
</dbReference>
<evidence type="ECO:0000256" key="4">
    <source>
        <dbReference type="ARBA" id="ARBA00022496"/>
    </source>
</evidence>
<evidence type="ECO:0000256" key="3">
    <source>
        <dbReference type="ARBA" id="ARBA00022448"/>
    </source>
</evidence>
<name>A0A3N5XYZ6_9ALTE</name>
<comment type="similarity">
    <text evidence="2">Belongs to the cation diffusion facilitator (CDF) transporter (TC 2.A.4) family. FieF subfamily.</text>
</comment>